<evidence type="ECO:0000256" key="1">
    <source>
        <dbReference type="ARBA" id="ARBA00001946"/>
    </source>
</evidence>
<dbReference type="SUPFAM" id="SSF48576">
    <property type="entry name" value="Terpenoid synthases"/>
    <property type="match status" value="1"/>
</dbReference>
<dbReference type="GO" id="GO:0016114">
    <property type="term" value="P:terpenoid biosynthetic process"/>
    <property type="evidence" value="ECO:0007669"/>
    <property type="project" value="UniProtKB-ARBA"/>
</dbReference>
<dbReference type="PROSITE" id="PS00444">
    <property type="entry name" value="POLYPRENYL_SYNTHASE_2"/>
    <property type="match status" value="1"/>
</dbReference>
<dbReference type="KEGG" id="cpro:CPRO_20610"/>
<dbReference type="GO" id="GO:0004337">
    <property type="term" value="F:(2E,6E)-farnesyl diphosphate synthase activity"/>
    <property type="evidence" value="ECO:0007669"/>
    <property type="project" value="UniProtKB-EC"/>
</dbReference>
<keyword evidence="8" id="KW-0414">Isoprene biosynthesis</keyword>
<evidence type="ECO:0000313" key="16">
    <source>
        <dbReference type="Proteomes" id="UP000184204"/>
    </source>
</evidence>
<protein>
    <recommendedName>
        <fullName evidence="4">Farnesyl diphosphate synthase</fullName>
        <ecNumber evidence="3">2.5.1.10</ecNumber>
    </recommendedName>
    <alternativeName>
        <fullName evidence="10">(2E,6E)-farnesyl diphosphate synthase</fullName>
    </alternativeName>
    <alternativeName>
        <fullName evidence="9">Geranyltranstransferase</fullName>
    </alternativeName>
</protein>
<organism evidence="14 16">
    <name type="scientific">Anaerotignum propionicum DSM 1682</name>
    <dbReference type="NCBI Taxonomy" id="991789"/>
    <lineage>
        <taxon>Bacteria</taxon>
        <taxon>Bacillati</taxon>
        <taxon>Bacillota</taxon>
        <taxon>Clostridia</taxon>
        <taxon>Lachnospirales</taxon>
        <taxon>Anaerotignaceae</taxon>
        <taxon>Anaerotignum</taxon>
    </lineage>
</organism>
<evidence type="ECO:0000256" key="11">
    <source>
        <dbReference type="ARBA" id="ARBA00049399"/>
    </source>
</evidence>
<comment type="catalytic activity">
    <reaction evidence="11">
        <text>isopentenyl diphosphate + (2E)-geranyl diphosphate = (2E,6E)-farnesyl diphosphate + diphosphate</text>
        <dbReference type="Rhea" id="RHEA:19361"/>
        <dbReference type="ChEBI" id="CHEBI:33019"/>
        <dbReference type="ChEBI" id="CHEBI:58057"/>
        <dbReference type="ChEBI" id="CHEBI:128769"/>
        <dbReference type="ChEBI" id="CHEBI:175763"/>
        <dbReference type="EC" id="2.5.1.10"/>
    </reaction>
</comment>
<reference evidence="15" key="2">
    <citation type="submission" date="2016-01" db="EMBL/GenBank/DDBJ databases">
        <authorList>
            <person name="Poehlein A."/>
            <person name="Schlien K."/>
            <person name="Gottschalk G."/>
            <person name="Buckel W."/>
            <person name="Daniel R."/>
        </authorList>
    </citation>
    <scope>NUCLEOTIDE SEQUENCE [LARGE SCALE GENOMIC DNA]</scope>
    <source>
        <strain evidence="15">X2</strain>
    </source>
</reference>
<evidence type="ECO:0000313" key="15">
    <source>
        <dbReference type="Proteomes" id="UP000068026"/>
    </source>
</evidence>
<evidence type="ECO:0000256" key="10">
    <source>
        <dbReference type="ARBA" id="ARBA00032873"/>
    </source>
</evidence>
<reference evidence="14" key="4">
    <citation type="submission" date="2016-11" db="EMBL/GenBank/DDBJ databases">
        <authorList>
            <person name="Varghese N."/>
            <person name="Submissions S."/>
        </authorList>
    </citation>
    <scope>NUCLEOTIDE SEQUENCE</scope>
    <source>
        <strain evidence="14">DSM 1682</strain>
    </source>
</reference>
<dbReference type="NCBIfam" id="NF045485">
    <property type="entry name" value="FPPsyn"/>
    <property type="match status" value="1"/>
</dbReference>
<name>A0A0X8V9S5_ANAPI</name>
<proteinExistence type="inferred from homology"/>
<dbReference type="FunFam" id="1.10.600.10:FF:000001">
    <property type="entry name" value="Geranylgeranyl diphosphate synthase"/>
    <property type="match status" value="1"/>
</dbReference>
<dbReference type="InterPro" id="IPR053378">
    <property type="entry name" value="Prenyl_diphosphate_synthase"/>
</dbReference>
<evidence type="ECO:0000256" key="7">
    <source>
        <dbReference type="ARBA" id="ARBA00022842"/>
    </source>
</evidence>
<dbReference type="EC" id="2.5.1.10" evidence="3"/>
<dbReference type="PROSITE" id="PS00723">
    <property type="entry name" value="POLYPRENYL_SYNTHASE_1"/>
    <property type="match status" value="1"/>
</dbReference>
<evidence type="ECO:0000256" key="5">
    <source>
        <dbReference type="ARBA" id="ARBA00022679"/>
    </source>
</evidence>
<gene>
    <name evidence="13" type="ORF">CPRO_20610</name>
    <name evidence="14" type="ORF">SAMN02745151_02082</name>
</gene>
<evidence type="ECO:0000256" key="4">
    <source>
        <dbReference type="ARBA" id="ARBA00015100"/>
    </source>
</evidence>
<keyword evidence="5 12" id="KW-0808">Transferase</keyword>
<dbReference type="InterPro" id="IPR008949">
    <property type="entry name" value="Isoprenoid_synthase_dom_sf"/>
</dbReference>
<evidence type="ECO:0000256" key="8">
    <source>
        <dbReference type="ARBA" id="ARBA00023229"/>
    </source>
</evidence>
<reference evidence="13 15" key="1">
    <citation type="journal article" date="2016" name="Genome Announc.">
        <title>Complete Genome Sequence of the Amino Acid-Fermenting Clostridium propionicum X2 (DSM 1682).</title>
        <authorList>
            <person name="Poehlein A."/>
            <person name="Schlien K."/>
            <person name="Chowdhury N.P."/>
            <person name="Gottschalk G."/>
            <person name="Buckel W."/>
            <person name="Daniel R."/>
        </authorList>
    </citation>
    <scope>NUCLEOTIDE SEQUENCE [LARGE SCALE GENOMIC DNA]</scope>
    <source>
        <strain evidence="13 15">X2</strain>
    </source>
</reference>
<dbReference type="Gene3D" id="1.10.600.10">
    <property type="entry name" value="Farnesyl Diphosphate Synthase"/>
    <property type="match status" value="1"/>
</dbReference>
<dbReference type="Proteomes" id="UP000068026">
    <property type="component" value="Chromosome"/>
</dbReference>
<evidence type="ECO:0000256" key="9">
    <source>
        <dbReference type="ARBA" id="ARBA00032380"/>
    </source>
</evidence>
<evidence type="ECO:0000256" key="6">
    <source>
        <dbReference type="ARBA" id="ARBA00022723"/>
    </source>
</evidence>
<dbReference type="OrthoDB" id="9805316at2"/>
<keyword evidence="7" id="KW-0460">Magnesium</keyword>
<evidence type="ECO:0000256" key="3">
    <source>
        <dbReference type="ARBA" id="ARBA00012439"/>
    </source>
</evidence>
<reference evidence="16" key="3">
    <citation type="submission" date="2016-11" db="EMBL/GenBank/DDBJ databases">
        <authorList>
            <person name="Jaros S."/>
            <person name="Januszkiewicz K."/>
            <person name="Wedrychowicz H."/>
        </authorList>
    </citation>
    <scope>NUCLEOTIDE SEQUENCE [LARGE SCALE GENOMIC DNA]</scope>
    <source>
        <strain evidence="16">DSM 1682</strain>
    </source>
</reference>
<evidence type="ECO:0000256" key="2">
    <source>
        <dbReference type="ARBA" id="ARBA00006706"/>
    </source>
</evidence>
<dbReference type="GO" id="GO:0046872">
    <property type="term" value="F:metal ion binding"/>
    <property type="evidence" value="ECO:0007669"/>
    <property type="project" value="UniProtKB-KW"/>
</dbReference>
<dbReference type="GO" id="GO:0005737">
    <property type="term" value="C:cytoplasm"/>
    <property type="evidence" value="ECO:0007669"/>
    <property type="project" value="UniProtKB-ARBA"/>
</dbReference>
<dbReference type="InterPro" id="IPR033749">
    <property type="entry name" value="Polyprenyl_synt_CS"/>
</dbReference>
<dbReference type="PANTHER" id="PTHR43281:SF1">
    <property type="entry name" value="FARNESYL DIPHOSPHATE SYNTHASE"/>
    <property type="match status" value="1"/>
</dbReference>
<dbReference type="Pfam" id="PF00348">
    <property type="entry name" value="polyprenyl_synt"/>
    <property type="match status" value="1"/>
</dbReference>
<dbReference type="CDD" id="cd00685">
    <property type="entry name" value="Trans_IPPS_HT"/>
    <property type="match status" value="1"/>
</dbReference>
<evidence type="ECO:0000256" key="12">
    <source>
        <dbReference type="RuleBase" id="RU004466"/>
    </source>
</evidence>
<dbReference type="RefSeq" id="WP_066051211.1">
    <property type="nucleotide sequence ID" value="NZ_CP014223.1"/>
</dbReference>
<dbReference type="AlphaFoldDB" id="A0A0X8V9S5"/>
<sequence>MNDLNKQMNQWIAYIEEKLEVFMPKQEQFPPVIFEAMAYSLFAGGKRLRPMMLLAACEAVGGEKEEGLPFACAMEMIHTYSLIHDDLPAMDNDDYRRGRLTNHKVFGEDMAILAGDGLLHNAMEIMADACYHNPSKKTTGAMQAIAHGAGIHGMLIGQVVDVFYEGKPLEANILEFIHINKTAAMIRAALKAGAILGGATDTVAESFALAGEKIGVAFQILDDILDVTSTMEELGKPIHSDERNEKTTYVTLYGIEKSREIACKLSDEAISIWNELGEGCIFLKDLTEYLTKRTY</sequence>
<comment type="cofactor">
    <cofactor evidence="1">
        <name>Mg(2+)</name>
        <dbReference type="ChEBI" id="CHEBI:18420"/>
    </cofactor>
</comment>
<dbReference type="Proteomes" id="UP000184204">
    <property type="component" value="Unassembled WGS sequence"/>
</dbReference>
<keyword evidence="6" id="KW-0479">Metal-binding</keyword>
<accession>A0A0X8V9S5</accession>
<dbReference type="EMBL" id="FQUA01000009">
    <property type="protein sequence ID" value="SHE88068.1"/>
    <property type="molecule type" value="Genomic_DNA"/>
</dbReference>
<dbReference type="EMBL" id="CP014223">
    <property type="protein sequence ID" value="AMJ41642.1"/>
    <property type="molecule type" value="Genomic_DNA"/>
</dbReference>
<dbReference type="InterPro" id="IPR000092">
    <property type="entry name" value="Polyprenyl_synt"/>
</dbReference>
<dbReference type="SFLD" id="SFLDG01017">
    <property type="entry name" value="Polyprenyl_Transferase_Like"/>
    <property type="match status" value="1"/>
</dbReference>
<dbReference type="PANTHER" id="PTHR43281">
    <property type="entry name" value="FARNESYL DIPHOSPHATE SYNTHASE"/>
    <property type="match status" value="1"/>
</dbReference>
<evidence type="ECO:0000313" key="13">
    <source>
        <dbReference type="EMBL" id="AMJ41642.1"/>
    </source>
</evidence>
<evidence type="ECO:0000313" key="14">
    <source>
        <dbReference type="EMBL" id="SHE88068.1"/>
    </source>
</evidence>
<dbReference type="SFLD" id="SFLDS00005">
    <property type="entry name" value="Isoprenoid_Synthase_Type_I"/>
    <property type="match status" value="1"/>
</dbReference>
<keyword evidence="15" id="KW-1185">Reference proteome</keyword>
<comment type="similarity">
    <text evidence="2 12">Belongs to the FPP/GGPP synthase family.</text>
</comment>